<protein>
    <submittedName>
        <fullName evidence="1">Uncharacterized protein</fullName>
    </submittedName>
</protein>
<proteinExistence type="predicted"/>
<evidence type="ECO:0000313" key="2">
    <source>
        <dbReference type="Proteomes" id="UP000186601"/>
    </source>
</evidence>
<keyword evidence="2" id="KW-1185">Reference proteome</keyword>
<accession>A0A2R6PNK0</accession>
<gene>
    <name evidence="1" type="ORF">PHLCEN_2v4432</name>
</gene>
<comment type="caution">
    <text evidence="1">The sequence shown here is derived from an EMBL/GenBank/DDBJ whole genome shotgun (WGS) entry which is preliminary data.</text>
</comment>
<evidence type="ECO:0000313" key="1">
    <source>
        <dbReference type="EMBL" id="PSR94564.1"/>
    </source>
</evidence>
<dbReference type="EMBL" id="MLYV02000447">
    <property type="protein sequence ID" value="PSR94564.1"/>
    <property type="molecule type" value="Genomic_DNA"/>
</dbReference>
<organism evidence="1 2">
    <name type="scientific">Hermanssonia centrifuga</name>
    <dbReference type="NCBI Taxonomy" id="98765"/>
    <lineage>
        <taxon>Eukaryota</taxon>
        <taxon>Fungi</taxon>
        <taxon>Dikarya</taxon>
        <taxon>Basidiomycota</taxon>
        <taxon>Agaricomycotina</taxon>
        <taxon>Agaricomycetes</taxon>
        <taxon>Polyporales</taxon>
        <taxon>Meruliaceae</taxon>
        <taxon>Hermanssonia</taxon>
    </lineage>
</organism>
<dbReference type="STRING" id="98765.A0A2R6PNK0"/>
<sequence length="94" mass="10532">MKTTAPNQAPEDLKEKITEMNVTEMGVISVGTQDVYGEEDSGVDPIYQAKAKILNDAFQEMGMGRYQWYLFLVTGFGWFSDNLWPASICSSNPQ</sequence>
<name>A0A2R6PNK0_9APHY</name>
<dbReference type="Proteomes" id="UP000186601">
    <property type="component" value="Unassembled WGS sequence"/>
</dbReference>
<dbReference type="AlphaFoldDB" id="A0A2R6PNK0"/>
<reference evidence="1 2" key="1">
    <citation type="submission" date="2018-02" db="EMBL/GenBank/DDBJ databases">
        <title>Genome sequence of the basidiomycete white-rot fungus Phlebia centrifuga.</title>
        <authorList>
            <person name="Granchi Z."/>
            <person name="Peng M."/>
            <person name="de Vries R.P."/>
            <person name="Hilden K."/>
            <person name="Makela M.R."/>
            <person name="Grigoriev I."/>
            <person name="Riley R."/>
        </authorList>
    </citation>
    <scope>NUCLEOTIDE SEQUENCE [LARGE SCALE GENOMIC DNA]</scope>
    <source>
        <strain evidence="1 2">FBCC195</strain>
    </source>
</reference>
<dbReference type="OrthoDB" id="2798542at2759"/>